<comment type="caution">
    <text evidence="2">The sequence shown here is derived from an EMBL/GenBank/DDBJ whole genome shotgun (WGS) entry which is preliminary data.</text>
</comment>
<dbReference type="Proteomes" id="UP000703269">
    <property type="component" value="Unassembled WGS sequence"/>
</dbReference>
<evidence type="ECO:0000313" key="3">
    <source>
        <dbReference type="Proteomes" id="UP000703269"/>
    </source>
</evidence>
<organism evidence="2 3">
    <name type="scientific">Phanerochaete sordida</name>
    <dbReference type="NCBI Taxonomy" id="48140"/>
    <lineage>
        <taxon>Eukaryota</taxon>
        <taxon>Fungi</taxon>
        <taxon>Dikarya</taxon>
        <taxon>Basidiomycota</taxon>
        <taxon>Agaricomycotina</taxon>
        <taxon>Agaricomycetes</taxon>
        <taxon>Polyporales</taxon>
        <taxon>Phanerochaetaceae</taxon>
        <taxon>Phanerochaete</taxon>
    </lineage>
</organism>
<protein>
    <submittedName>
        <fullName evidence="2">Uncharacterized protein</fullName>
    </submittedName>
</protein>
<feature type="region of interest" description="Disordered" evidence="1">
    <location>
        <begin position="381"/>
        <end position="432"/>
    </location>
</feature>
<name>A0A9P3GTG5_9APHY</name>
<keyword evidence="3" id="KW-1185">Reference proteome</keyword>
<evidence type="ECO:0000256" key="1">
    <source>
        <dbReference type="SAM" id="MobiDB-lite"/>
    </source>
</evidence>
<feature type="compositionally biased region" description="Polar residues" evidence="1">
    <location>
        <begin position="552"/>
        <end position="562"/>
    </location>
</feature>
<feature type="region of interest" description="Disordered" evidence="1">
    <location>
        <begin position="459"/>
        <end position="566"/>
    </location>
</feature>
<dbReference type="AlphaFoldDB" id="A0A9P3GTG5"/>
<proteinExistence type="predicted"/>
<dbReference type="EMBL" id="BPQB01000110">
    <property type="protein sequence ID" value="GJE99480.1"/>
    <property type="molecule type" value="Genomic_DNA"/>
</dbReference>
<sequence>MRDPPEAPAAGEPVLATPLAPARLEFAFFPDKLSTFRVHGMDSRTAIGWRYDPGCDARAEEIVRGLTLFRLDHDPVHDAFIGHGRVMDEDVEKACVLAIDGVQAREYSTSGFLIIRPKKSPAVVECVAGTLRALKIRSAKDRFSHPSLLRHLPFTPAAHIMSSAAICALYESLFTNDVAAAILTEMRNEIKDAARAAVTAPSPVPAPVRIVTDRQAGSSRTLHIATKATQMARRTNGPPPESAKILGYDIPAPKESGPSGVSPESRAYSPELGDDDYVDASTELRAVPAPAPSEASSEGPPPLEEATTSARPSKLDIARKTTPVVSTTQGEVKAAMATLTPQERDAVRGLLAASPQALRSAAPSQRVLPDDVSDIFPLDSVDEAKQKKARSRDIPQPPPTVDDDVVMLSRPPSPPMPATNAARSNGPRPAQVIPDLPQGIDIAQWLLTSARMAHATMQAPTGAGPRNYALAHGPPHQTTDPRPRPAPQRAPATATIPLQGAFHAAPMPPPEPTVHRRPPPPVPPPVIDTDRKRRAQGSGRGRQRSKKVRSSNPYVSDSSSQFPDVDPYDYPLDLRTLSVRPRLSATRSLIHSSPQQDPVAVPFADAPTRCQLGAPATIMGPTPTRGATAVYHAMVAAPRHPDTPRPSLAAPAFDAHTLRTADIGRYATAPVPSAPRLVDAVKPSLSAFPLAADIFVTEQRPPARSMSFRVEGSPAHLPRTYPALVMPRDAALYQRTEDAATAIFNRRLAAFSTVMAELALLQCEPSGHVATFLHRVLVEVPGSLLWADCFIPPADNVGNPLLFPAELMATRIARNYWHLRGSQTEYTRRRAAATGDLLRMYDIPRTDLDSIYLLRSSGRLGAAFYMPGSLVPDVYHPHRN</sequence>
<reference evidence="2 3" key="1">
    <citation type="submission" date="2021-08" db="EMBL/GenBank/DDBJ databases">
        <title>Draft Genome Sequence of Phanerochaete sordida strain YK-624.</title>
        <authorList>
            <person name="Mori T."/>
            <person name="Dohra H."/>
            <person name="Suzuki T."/>
            <person name="Kawagishi H."/>
            <person name="Hirai H."/>
        </authorList>
    </citation>
    <scope>NUCLEOTIDE SEQUENCE [LARGE SCALE GENOMIC DNA]</scope>
    <source>
        <strain evidence="2 3">YK-624</strain>
    </source>
</reference>
<feature type="region of interest" description="Disordered" evidence="1">
    <location>
        <begin position="227"/>
        <end position="276"/>
    </location>
</feature>
<gene>
    <name evidence="2" type="ORF">PsYK624_157440</name>
</gene>
<feature type="compositionally biased region" description="Low complexity" evidence="1">
    <location>
        <begin position="487"/>
        <end position="497"/>
    </location>
</feature>
<feature type="region of interest" description="Disordered" evidence="1">
    <location>
        <begin position="288"/>
        <end position="324"/>
    </location>
</feature>
<evidence type="ECO:0000313" key="2">
    <source>
        <dbReference type="EMBL" id="GJE99480.1"/>
    </source>
</evidence>
<accession>A0A9P3GTG5</accession>